<dbReference type="InterPro" id="IPR039315">
    <property type="entry name" value="CheW"/>
</dbReference>
<dbReference type="Pfam" id="PF01584">
    <property type="entry name" value="CheW"/>
    <property type="match status" value="1"/>
</dbReference>
<dbReference type="PROSITE" id="PS50851">
    <property type="entry name" value="CHEW"/>
    <property type="match status" value="1"/>
</dbReference>
<dbReference type="PANTHER" id="PTHR22617">
    <property type="entry name" value="CHEMOTAXIS SENSOR HISTIDINE KINASE-RELATED"/>
    <property type="match status" value="1"/>
</dbReference>
<dbReference type="AlphaFoldDB" id="A0A1M4TW74"/>
<dbReference type="PANTHER" id="PTHR22617:SF23">
    <property type="entry name" value="CHEMOTAXIS PROTEIN CHEW"/>
    <property type="match status" value="1"/>
</dbReference>
<dbReference type="OrthoDB" id="9794382at2"/>
<name>A0A1M4TW74_9THEO</name>
<dbReference type="InterPro" id="IPR002545">
    <property type="entry name" value="CheW-lke_dom"/>
</dbReference>
<evidence type="ECO:0000313" key="2">
    <source>
        <dbReference type="EMBL" id="SHE48676.1"/>
    </source>
</evidence>
<dbReference type="EMBL" id="FQVH01000002">
    <property type="protein sequence ID" value="SHE48676.1"/>
    <property type="molecule type" value="Genomic_DNA"/>
</dbReference>
<protein>
    <submittedName>
        <fullName evidence="2">Purine-binding chemotaxis protein CheW</fullName>
    </submittedName>
</protein>
<dbReference type="Proteomes" id="UP000184088">
    <property type="component" value="Unassembled WGS sequence"/>
</dbReference>
<dbReference type="InterPro" id="IPR036061">
    <property type="entry name" value="CheW-like_dom_sf"/>
</dbReference>
<dbReference type="GO" id="GO:0006935">
    <property type="term" value="P:chemotaxis"/>
    <property type="evidence" value="ECO:0007669"/>
    <property type="project" value="InterPro"/>
</dbReference>
<evidence type="ECO:0000259" key="1">
    <source>
        <dbReference type="PROSITE" id="PS50851"/>
    </source>
</evidence>
<dbReference type="GO" id="GO:0007165">
    <property type="term" value="P:signal transduction"/>
    <property type="evidence" value="ECO:0007669"/>
    <property type="project" value="InterPro"/>
</dbReference>
<dbReference type="STRING" id="1121256.SAMN02746089_00315"/>
<proteinExistence type="predicted"/>
<accession>A0A1M4TW74</accession>
<dbReference type="SMART" id="SM00260">
    <property type="entry name" value="CheW"/>
    <property type="match status" value="1"/>
</dbReference>
<dbReference type="Gene3D" id="2.40.50.180">
    <property type="entry name" value="CheA-289, Domain 4"/>
    <property type="match status" value="1"/>
</dbReference>
<keyword evidence="3" id="KW-1185">Reference proteome</keyword>
<dbReference type="SUPFAM" id="SSF50341">
    <property type="entry name" value="CheW-like"/>
    <property type="match status" value="1"/>
</dbReference>
<reference evidence="2 3" key="1">
    <citation type="submission" date="2016-11" db="EMBL/GenBank/DDBJ databases">
        <authorList>
            <person name="Jaros S."/>
            <person name="Januszkiewicz K."/>
            <person name="Wedrychowicz H."/>
        </authorList>
    </citation>
    <scope>NUCLEOTIDE SEQUENCE [LARGE SCALE GENOMIC DNA]</scope>
    <source>
        <strain evidence="2 3">DSM 17918</strain>
    </source>
</reference>
<organism evidence="2 3">
    <name type="scientific">Caldanaerobius fijiensis DSM 17918</name>
    <dbReference type="NCBI Taxonomy" id="1121256"/>
    <lineage>
        <taxon>Bacteria</taxon>
        <taxon>Bacillati</taxon>
        <taxon>Bacillota</taxon>
        <taxon>Clostridia</taxon>
        <taxon>Thermoanaerobacterales</taxon>
        <taxon>Thermoanaerobacteraceae</taxon>
        <taxon>Caldanaerobius</taxon>
    </lineage>
</organism>
<sequence>MEKQFIVFKLNDYKFMADIMDVVEIINYREPTYVPNAPSFISGIIKNRGVIVPIVDLKKRFHLEQTSNININKKIAVIQVDEIVVGLIVDDITEIIVIDDNNIKDVPEIVKEIDKKYIIGSLEYNDQLILVFNLREILSRDEKEMIKEIG</sequence>
<gene>
    <name evidence="2" type="ORF">SAMN02746089_00315</name>
</gene>
<dbReference type="GO" id="GO:0005829">
    <property type="term" value="C:cytosol"/>
    <property type="evidence" value="ECO:0007669"/>
    <property type="project" value="TreeGrafter"/>
</dbReference>
<dbReference type="Gene3D" id="2.30.30.40">
    <property type="entry name" value="SH3 Domains"/>
    <property type="match status" value="1"/>
</dbReference>
<evidence type="ECO:0000313" key="3">
    <source>
        <dbReference type="Proteomes" id="UP000184088"/>
    </source>
</evidence>
<feature type="domain" description="CheW-like" evidence="1">
    <location>
        <begin position="2"/>
        <end position="143"/>
    </location>
</feature>
<dbReference type="RefSeq" id="WP_073341340.1">
    <property type="nucleotide sequence ID" value="NZ_FQVH01000002.1"/>
</dbReference>